<organism evidence="6 7">
    <name type="scientific">Chryseobacterium joostei</name>
    <dbReference type="NCBI Taxonomy" id="112234"/>
    <lineage>
        <taxon>Bacteria</taxon>
        <taxon>Pseudomonadati</taxon>
        <taxon>Bacteroidota</taxon>
        <taxon>Flavobacteriia</taxon>
        <taxon>Flavobacteriales</taxon>
        <taxon>Weeksellaceae</taxon>
        <taxon>Chryseobacterium group</taxon>
        <taxon>Chryseobacterium</taxon>
    </lineage>
</organism>
<name>A0A1N7JB77_9FLAO</name>
<evidence type="ECO:0000313" key="4">
    <source>
        <dbReference type="EMBL" id="AZA99372.1"/>
    </source>
</evidence>
<dbReference type="RefSeq" id="WP_076352154.1">
    <property type="nucleotide sequence ID" value="NZ_CP033926.1"/>
</dbReference>
<reference evidence="6 7" key="1">
    <citation type="submission" date="2017-01" db="EMBL/GenBank/DDBJ databases">
        <authorList>
            <person name="Mah S.A."/>
            <person name="Swanson W.J."/>
            <person name="Moy G.W."/>
            <person name="Vacquier V.D."/>
        </authorList>
    </citation>
    <scope>NUCLEOTIDE SEQUENCE [LARGE SCALE GENOMIC DNA]</scope>
    <source>
        <strain evidence="6 7">DSM 16927</strain>
    </source>
</reference>
<dbReference type="AlphaFoldDB" id="A0A1N7JB77"/>
<dbReference type="GO" id="GO:0016757">
    <property type="term" value="F:glycosyltransferase activity"/>
    <property type="evidence" value="ECO:0007669"/>
    <property type="project" value="UniProtKB-KW"/>
</dbReference>
<keyword evidence="2" id="KW-0808">Transferase</keyword>
<evidence type="ECO:0000313" key="5">
    <source>
        <dbReference type="EMBL" id="SIS30648.1"/>
    </source>
</evidence>
<dbReference type="InterPro" id="IPR023296">
    <property type="entry name" value="Glyco_hydro_beta-prop_sf"/>
</dbReference>
<dbReference type="InterPro" id="IPR007184">
    <property type="entry name" value="Mannoside_phosphorylase"/>
</dbReference>
<gene>
    <name evidence="4" type="ORF">EG359_07045</name>
    <name evidence="5" type="ORF">SAMN05421768_10251</name>
    <name evidence="6" type="ORF">SAMN05421768_10850</name>
</gene>
<dbReference type="CDD" id="cd18614">
    <property type="entry name" value="GH130"/>
    <property type="match status" value="1"/>
</dbReference>
<dbReference type="PIRSF" id="PIRSF016202">
    <property type="entry name" value="PH1107"/>
    <property type="match status" value="1"/>
</dbReference>
<sequence>MVTIKKEGIILRKTTLDFESEGVLNPAVIQDNGKIHLFYRAVAKNNYSSVGHCILSDYQTIEIRFHSPIMIPEFEYEKHGVEDPRIVKIDDLFYLTYTSYDGINALGTLAISKDLKSWQKTGIIVPRISYKNFKLLSETQGIIAEKYKRFNELPPSQKDNKEVFLWDKNVVFFPRRINGKLYFLHRIRPDIQLVGIENMGDLNPDFWKDYLLNFKDHILLSPKYDHELSYIGGGCPPIETEHGWLMIYHGVHDTIEGYVYSACAALLDLNNPEKEISRLPYPLFKPEEKWELKGEVNNVCFPTGTVVEGDVLYIYYGAADKRIAVASLSISELLKELLHYAS</sequence>
<dbReference type="KEGG" id="cjt:EG359_07045"/>
<comment type="similarity">
    <text evidence="3">Belongs to the glycosyl hydrolase 130 family.</text>
</comment>
<evidence type="ECO:0000313" key="6">
    <source>
        <dbReference type="EMBL" id="SIS46516.1"/>
    </source>
</evidence>
<protein>
    <submittedName>
        <fullName evidence="4">Pesticidal protein Cry7Aa</fullName>
    </submittedName>
    <submittedName>
        <fullName evidence="6">Predicted glycosyl hydrolase, GH43/DUF377 family</fullName>
    </submittedName>
</protein>
<dbReference type="Gene3D" id="2.115.10.20">
    <property type="entry name" value="Glycosyl hydrolase domain, family 43"/>
    <property type="match status" value="1"/>
</dbReference>
<evidence type="ECO:0000313" key="7">
    <source>
        <dbReference type="Proteomes" id="UP000186106"/>
    </source>
</evidence>
<evidence type="ECO:0000256" key="1">
    <source>
        <dbReference type="ARBA" id="ARBA00022676"/>
    </source>
</evidence>
<proteinExistence type="inferred from homology"/>
<dbReference type="SUPFAM" id="SSF75005">
    <property type="entry name" value="Arabinanase/levansucrase/invertase"/>
    <property type="match status" value="1"/>
</dbReference>
<evidence type="ECO:0000313" key="8">
    <source>
        <dbReference type="Proteomes" id="UP000279541"/>
    </source>
</evidence>
<dbReference type="Proteomes" id="UP000279541">
    <property type="component" value="Chromosome"/>
</dbReference>
<dbReference type="EMBL" id="FTNZ01000002">
    <property type="protein sequence ID" value="SIS30648.1"/>
    <property type="molecule type" value="Genomic_DNA"/>
</dbReference>
<dbReference type="Pfam" id="PF04041">
    <property type="entry name" value="Glyco_hydro_130"/>
    <property type="match status" value="1"/>
</dbReference>
<evidence type="ECO:0000256" key="3">
    <source>
        <dbReference type="ARBA" id="ARBA00024356"/>
    </source>
</evidence>
<dbReference type="STRING" id="112234.SAMN05421768_10251"/>
<dbReference type="Proteomes" id="UP000186106">
    <property type="component" value="Unassembled WGS sequence"/>
</dbReference>
<dbReference type="OrthoDB" id="9775877at2"/>
<dbReference type="EMBL" id="CP033926">
    <property type="protein sequence ID" value="AZA99372.1"/>
    <property type="molecule type" value="Genomic_DNA"/>
</dbReference>
<reference evidence="4 8" key="2">
    <citation type="submission" date="2018-11" db="EMBL/GenBank/DDBJ databases">
        <title>Proposal to divide the Flavobacteriaceae and reorganize its genera based on Amino Acid Identity values calculated from whole genome sequences.</title>
        <authorList>
            <person name="Nicholson A.C."/>
            <person name="Gulvik C.A."/>
            <person name="Whitney A.M."/>
            <person name="Humrighouse B.W."/>
            <person name="Bell M."/>
            <person name="Holmes B."/>
            <person name="Steigerwalt A.G."/>
            <person name="Villarma A."/>
            <person name="Sheth M."/>
            <person name="Batra D."/>
            <person name="Pryor J."/>
            <person name="Bernardet J.-F."/>
            <person name="Hugo C."/>
            <person name="Kampfer P."/>
            <person name="Newman J."/>
            <person name="McQuiston J.R."/>
        </authorList>
    </citation>
    <scope>NUCLEOTIDE SEQUENCE [LARGE SCALE GENOMIC DNA]</scope>
    <source>
        <strain evidence="4 8">DSM 16927</strain>
    </source>
</reference>
<keyword evidence="8" id="KW-1185">Reference proteome</keyword>
<dbReference type="PANTHER" id="PTHR34106:SF5">
    <property type="entry name" value="GLYCOSIDASE"/>
    <property type="match status" value="1"/>
</dbReference>
<dbReference type="GO" id="GO:0016787">
    <property type="term" value="F:hydrolase activity"/>
    <property type="evidence" value="ECO:0007669"/>
    <property type="project" value="UniProtKB-KW"/>
</dbReference>
<dbReference type="PANTHER" id="PTHR34106">
    <property type="entry name" value="GLYCOSIDASE"/>
    <property type="match status" value="1"/>
</dbReference>
<accession>A0A1N7JB77</accession>
<evidence type="ECO:0000256" key="2">
    <source>
        <dbReference type="ARBA" id="ARBA00022679"/>
    </source>
</evidence>
<keyword evidence="1" id="KW-0328">Glycosyltransferase</keyword>
<keyword evidence="6" id="KW-0378">Hydrolase</keyword>
<dbReference type="EMBL" id="FTNZ01000008">
    <property type="protein sequence ID" value="SIS46516.1"/>
    <property type="molecule type" value="Genomic_DNA"/>
</dbReference>